<organism evidence="5 6">
    <name type="scientific">Streptomyces zhihengii</name>
    <dbReference type="NCBI Taxonomy" id="1818004"/>
    <lineage>
        <taxon>Bacteria</taxon>
        <taxon>Bacillati</taxon>
        <taxon>Actinomycetota</taxon>
        <taxon>Actinomycetes</taxon>
        <taxon>Kitasatosporales</taxon>
        <taxon>Streptomycetaceae</taxon>
        <taxon>Streptomyces</taxon>
    </lineage>
</organism>
<proteinExistence type="predicted"/>
<gene>
    <name evidence="5" type="ORF">JE024_37000</name>
</gene>
<dbReference type="PANTHER" id="PTHR43877">
    <property type="entry name" value="AMINOALKYLPHOSPHONATE N-ACETYLTRANSFERASE-RELATED-RELATED"/>
    <property type="match status" value="1"/>
</dbReference>
<feature type="domain" description="N-acetyltransferase" evidence="4">
    <location>
        <begin position="11"/>
        <end position="166"/>
    </location>
</feature>
<dbReference type="InterPro" id="IPR050832">
    <property type="entry name" value="Bact_Acetyltransf"/>
</dbReference>
<keyword evidence="1" id="KW-0808">Transferase</keyword>
<name>A0ABS2V2V1_9ACTN</name>
<keyword evidence="6" id="KW-1185">Reference proteome</keyword>
<reference evidence="5 6" key="1">
    <citation type="journal article" date="2016" name="Arch. Microbiol.">
        <title>Streptomyces zhihengii sp. nov., isolated from rhizospheric soil of Psammosilene tunicoides.</title>
        <authorList>
            <person name="Huang M.J."/>
            <person name="Fei J.J."/>
            <person name="Salam N."/>
            <person name="Kim C.J."/>
            <person name="Hozzein W.N."/>
            <person name="Xiao M."/>
            <person name="Huang H.Q."/>
            <person name="Li W.J."/>
        </authorList>
    </citation>
    <scope>NUCLEOTIDE SEQUENCE [LARGE SCALE GENOMIC DNA]</scope>
    <source>
        <strain evidence="5 6">YIM T102</strain>
    </source>
</reference>
<dbReference type="InterPro" id="IPR016181">
    <property type="entry name" value="Acyl_CoA_acyltransferase"/>
</dbReference>
<feature type="compositionally biased region" description="Gly residues" evidence="3">
    <location>
        <begin position="348"/>
        <end position="358"/>
    </location>
</feature>
<accession>A0ABS2V2V1</accession>
<evidence type="ECO:0000259" key="4">
    <source>
        <dbReference type="PROSITE" id="PS51186"/>
    </source>
</evidence>
<sequence length="358" mass="38010">MTGPRDPGAGPAVVSVAPSDRAAVSSWFDALTRGLGAGRDDPPPYTLAETAADLSVPREHTRVHALLALADGLPAGAARLELPARDNTRLLSFRLAVPPELRGRGIGNALHRAITATAAHEGRTSLLTHLDLPLNGPSGPGAAFAAARGYTLRNTELRQRLRLPVDEGRLRRLAAPTPAAADCRIVSWSGRCPDRYARRYASLRGMLLGEAPTGALSLEAERWDVDRLRAEERLDERQGRTVVTSMALAPDGSTAGHTILAAGPGGHAFQRDTLVLPSHRGHGLGIVLKAVNLLRLQRDAPSTVAVETTNATQNTPMRAINDRLGFTALERCEDWQRDAPIPQPATPEGGGDGPPAQL</sequence>
<evidence type="ECO:0000313" key="6">
    <source>
        <dbReference type="Proteomes" id="UP000664109"/>
    </source>
</evidence>
<dbReference type="Pfam" id="PF00583">
    <property type="entry name" value="Acetyltransf_1"/>
    <property type="match status" value="1"/>
</dbReference>
<dbReference type="PANTHER" id="PTHR43877:SF1">
    <property type="entry name" value="ACETYLTRANSFERASE"/>
    <property type="match status" value="1"/>
</dbReference>
<dbReference type="Gene3D" id="3.40.630.30">
    <property type="match status" value="1"/>
</dbReference>
<dbReference type="InterPro" id="IPR000182">
    <property type="entry name" value="GNAT_dom"/>
</dbReference>
<comment type="caution">
    <text evidence="5">The sequence shown here is derived from an EMBL/GenBank/DDBJ whole genome shotgun (WGS) entry which is preliminary data.</text>
</comment>
<evidence type="ECO:0000256" key="3">
    <source>
        <dbReference type="SAM" id="MobiDB-lite"/>
    </source>
</evidence>
<evidence type="ECO:0000256" key="2">
    <source>
        <dbReference type="ARBA" id="ARBA00023315"/>
    </source>
</evidence>
<evidence type="ECO:0000256" key="1">
    <source>
        <dbReference type="ARBA" id="ARBA00022679"/>
    </source>
</evidence>
<dbReference type="PROSITE" id="PS51186">
    <property type="entry name" value="GNAT"/>
    <property type="match status" value="1"/>
</dbReference>
<protein>
    <submittedName>
        <fullName evidence="5">GNAT family N-acetyltransferase</fullName>
    </submittedName>
</protein>
<dbReference type="SUPFAM" id="SSF55729">
    <property type="entry name" value="Acyl-CoA N-acyltransferases (Nat)"/>
    <property type="match status" value="2"/>
</dbReference>
<evidence type="ECO:0000313" key="5">
    <source>
        <dbReference type="EMBL" id="MBM9624172.1"/>
    </source>
</evidence>
<feature type="region of interest" description="Disordered" evidence="3">
    <location>
        <begin position="334"/>
        <end position="358"/>
    </location>
</feature>
<dbReference type="EMBL" id="JAFEJA010000002">
    <property type="protein sequence ID" value="MBM9624172.1"/>
    <property type="molecule type" value="Genomic_DNA"/>
</dbReference>
<dbReference type="Proteomes" id="UP000664109">
    <property type="component" value="Unassembled WGS sequence"/>
</dbReference>
<keyword evidence="2" id="KW-0012">Acyltransferase</keyword>
<dbReference type="RefSeq" id="WP_205378207.1">
    <property type="nucleotide sequence ID" value="NZ_JAFEJA010000002.1"/>
</dbReference>
<dbReference type="CDD" id="cd04301">
    <property type="entry name" value="NAT_SF"/>
    <property type="match status" value="1"/>
</dbReference>